<protein>
    <submittedName>
        <fullName evidence="2">Uncharacterized protein</fullName>
    </submittedName>
</protein>
<feature type="region of interest" description="Disordered" evidence="1">
    <location>
        <begin position="620"/>
        <end position="641"/>
    </location>
</feature>
<name>A0A2Z7DA54_9LAMI</name>
<proteinExistence type="predicted"/>
<gene>
    <name evidence="2" type="ORF">F511_35070</name>
</gene>
<evidence type="ECO:0000313" key="2">
    <source>
        <dbReference type="EMBL" id="KZV55495.1"/>
    </source>
</evidence>
<evidence type="ECO:0000313" key="3">
    <source>
        <dbReference type="Proteomes" id="UP000250235"/>
    </source>
</evidence>
<keyword evidence="3" id="KW-1185">Reference proteome</keyword>
<reference evidence="2 3" key="1">
    <citation type="journal article" date="2015" name="Proc. Natl. Acad. Sci. U.S.A.">
        <title>The resurrection genome of Boea hygrometrica: A blueprint for survival of dehydration.</title>
        <authorList>
            <person name="Xiao L."/>
            <person name="Yang G."/>
            <person name="Zhang L."/>
            <person name="Yang X."/>
            <person name="Zhao S."/>
            <person name="Ji Z."/>
            <person name="Zhou Q."/>
            <person name="Hu M."/>
            <person name="Wang Y."/>
            <person name="Chen M."/>
            <person name="Xu Y."/>
            <person name="Jin H."/>
            <person name="Xiao X."/>
            <person name="Hu G."/>
            <person name="Bao F."/>
            <person name="Hu Y."/>
            <person name="Wan P."/>
            <person name="Li L."/>
            <person name="Deng X."/>
            <person name="Kuang T."/>
            <person name="Xiang C."/>
            <person name="Zhu J.K."/>
            <person name="Oliver M.J."/>
            <person name="He Y."/>
        </authorList>
    </citation>
    <scope>NUCLEOTIDE SEQUENCE [LARGE SCALE GENOMIC DNA]</scope>
    <source>
        <strain evidence="3">cv. XS01</strain>
    </source>
</reference>
<feature type="region of interest" description="Disordered" evidence="1">
    <location>
        <begin position="75"/>
        <end position="148"/>
    </location>
</feature>
<dbReference type="EMBL" id="KQ988523">
    <property type="protein sequence ID" value="KZV55495.1"/>
    <property type="molecule type" value="Genomic_DNA"/>
</dbReference>
<feature type="compositionally biased region" description="Polar residues" evidence="1">
    <location>
        <begin position="446"/>
        <end position="472"/>
    </location>
</feature>
<feature type="compositionally biased region" description="Basic and acidic residues" evidence="1">
    <location>
        <begin position="84"/>
        <end position="98"/>
    </location>
</feature>
<accession>A0A2Z7DA54</accession>
<feature type="compositionally biased region" description="Low complexity" evidence="1">
    <location>
        <begin position="124"/>
        <end position="142"/>
    </location>
</feature>
<dbReference type="AlphaFoldDB" id="A0A2Z7DA54"/>
<feature type="compositionally biased region" description="Basic residues" evidence="1">
    <location>
        <begin position="474"/>
        <end position="488"/>
    </location>
</feature>
<dbReference type="Proteomes" id="UP000250235">
    <property type="component" value="Unassembled WGS sequence"/>
</dbReference>
<evidence type="ECO:0000256" key="1">
    <source>
        <dbReference type="SAM" id="MobiDB-lite"/>
    </source>
</evidence>
<feature type="region of interest" description="Disordered" evidence="1">
    <location>
        <begin position="430"/>
        <end position="490"/>
    </location>
</feature>
<feature type="compositionally biased region" description="Basic and acidic residues" evidence="1">
    <location>
        <begin position="620"/>
        <end position="634"/>
    </location>
</feature>
<organism evidence="2 3">
    <name type="scientific">Dorcoceras hygrometricum</name>
    <dbReference type="NCBI Taxonomy" id="472368"/>
    <lineage>
        <taxon>Eukaryota</taxon>
        <taxon>Viridiplantae</taxon>
        <taxon>Streptophyta</taxon>
        <taxon>Embryophyta</taxon>
        <taxon>Tracheophyta</taxon>
        <taxon>Spermatophyta</taxon>
        <taxon>Magnoliopsida</taxon>
        <taxon>eudicotyledons</taxon>
        <taxon>Gunneridae</taxon>
        <taxon>Pentapetalae</taxon>
        <taxon>asterids</taxon>
        <taxon>lamiids</taxon>
        <taxon>Lamiales</taxon>
        <taxon>Gesneriaceae</taxon>
        <taxon>Didymocarpoideae</taxon>
        <taxon>Trichosporeae</taxon>
        <taxon>Loxocarpinae</taxon>
        <taxon>Dorcoceras</taxon>
    </lineage>
</organism>
<sequence>MRRLAPAAVRRRRDPVIGLVSITVLRRFRPWKNTSALLVQTDGGLLFPVVDLIRRIYRRLPLKCWFPCETGRSQAPRRQQADCSKPRRDEKKRPDHRNNKNKKEKNAYQKGRTEKAMVAEENKSSWADSDSEESSSGASSSSDSEDEVQCLMVDDTEELSESFKKFKAEEESCATSTELADSSAIQAALSKLENENAELKNRVFRQLPCWRLGAWLRPVSRGNRHFTVGGGRLRQSGPRPEGRLLRQSALEGLTRSAQTETPRKVGRNKFRRRRRKAAVIWERREACAFRVRVKCNQESTILIKASKFSATEVPFKISGKKRELLFEYHLLHDIVAKSLCAKAGSFDSVTCEKFEFMVAISAGIIVNWGKILFQRLLGMVQNPKKQSQGYIVPVSMLMEILVKDDLGTSIKLHAKKILNSKQVENYIKTNQSIAPEGETNQRTEDTASNIEGGASQNSQPIQPLDATETNVPNPKKRKQQGGGRKKQTKTVANLCRDTLANVHRTLSSSIVDGRQLRLKCEICVDRTKFVVIVAQRLKSLNDLSTQVSSLDLSYARLRDDMVITKHHTAKLHDQLKTLADGLDIKIDVLERTLTQRMVDDLAVVKYQLAAIVEGLKETGAAKKGESGPSSRREGQAAAGRVHMVEEEEEEAIIRVIPATYLDIQIGFKS</sequence>
<feature type="compositionally biased region" description="Basic and acidic residues" evidence="1">
    <location>
        <begin position="104"/>
        <end position="123"/>
    </location>
</feature>